<keyword evidence="1" id="KW-0472">Membrane</keyword>
<proteinExistence type="predicted"/>
<feature type="transmembrane region" description="Helical" evidence="1">
    <location>
        <begin position="169"/>
        <end position="187"/>
    </location>
</feature>
<reference evidence="2" key="2">
    <citation type="submission" date="2017-06" db="EMBL/GenBank/DDBJ databases">
        <title>WGS assembly of Brachypodium distachyon.</title>
        <authorList>
            <consortium name="The International Brachypodium Initiative"/>
            <person name="Lucas S."/>
            <person name="Harmon-Smith M."/>
            <person name="Lail K."/>
            <person name="Tice H."/>
            <person name="Grimwood J."/>
            <person name="Bruce D."/>
            <person name="Barry K."/>
            <person name="Shu S."/>
            <person name="Lindquist E."/>
            <person name="Wang M."/>
            <person name="Pitluck S."/>
            <person name="Vogel J.P."/>
            <person name="Garvin D.F."/>
            <person name="Mockler T.C."/>
            <person name="Schmutz J."/>
            <person name="Rokhsar D."/>
            <person name="Bevan M.W."/>
        </authorList>
    </citation>
    <scope>NUCLEOTIDE SEQUENCE</scope>
    <source>
        <strain evidence="2">Bd21</strain>
    </source>
</reference>
<dbReference type="Gramene" id="KQK02655">
    <property type="protein sequence ID" value="KQK02655"/>
    <property type="gene ID" value="BRADI_2g02866v3"/>
</dbReference>
<evidence type="ECO:0000256" key="1">
    <source>
        <dbReference type="SAM" id="Phobius"/>
    </source>
</evidence>
<protein>
    <submittedName>
        <fullName evidence="2 3">Uncharacterized protein</fullName>
    </submittedName>
</protein>
<keyword evidence="4" id="KW-1185">Reference proteome</keyword>
<dbReference type="Proteomes" id="UP000008810">
    <property type="component" value="Chromosome 2"/>
</dbReference>
<reference evidence="3" key="3">
    <citation type="submission" date="2018-08" db="UniProtKB">
        <authorList>
            <consortium name="EnsemblPlants"/>
        </authorList>
    </citation>
    <scope>IDENTIFICATION</scope>
    <source>
        <strain evidence="3">cv. Bd21</strain>
    </source>
</reference>
<dbReference type="EnsemblPlants" id="KQK02655">
    <property type="protein sequence ID" value="KQK02655"/>
    <property type="gene ID" value="BRADI_2g02866v3"/>
</dbReference>
<name>A0A0Q3FTT3_BRADI</name>
<evidence type="ECO:0000313" key="4">
    <source>
        <dbReference type="Proteomes" id="UP000008810"/>
    </source>
</evidence>
<keyword evidence="1" id="KW-0812">Transmembrane</keyword>
<reference evidence="2 3" key="1">
    <citation type="journal article" date="2010" name="Nature">
        <title>Genome sequencing and analysis of the model grass Brachypodium distachyon.</title>
        <authorList>
            <consortium name="International Brachypodium Initiative"/>
        </authorList>
    </citation>
    <scope>NUCLEOTIDE SEQUENCE [LARGE SCALE GENOMIC DNA]</scope>
    <source>
        <strain evidence="2 3">Bd21</strain>
    </source>
</reference>
<accession>A0A0Q3FTT3</accession>
<gene>
    <name evidence="2" type="ORF">BRADI_2g02866v3</name>
</gene>
<organism evidence="2">
    <name type="scientific">Brachypodium distachyon</name>
    <name type="common">Purple false brome</name>
    <name type="synonym">Trachynia distachya</name>
    <dbReference type="NCBI Taxonomy" id="15368"/>
    <lineage>
        <taxon>Eukaryota</taxon>
        <taxon>Viridiplantae</taxon>
        <taxon>Streptophyta</taxon>
        <taxon>Embryophyta</taxon>
        <taxon>Tracheophyta</taxon>
        <taxon>Spermatophyta</taxon>
        <taxon>Magnoliopsida</taxon>
        <taxon>Liliopsida</taxon>
        <taxon>Poales</taxon>
        <taxon>Poaceae</taxon>
        <taxon>BOP clade</taxon>
        <taxon>Pooideae</taxon>
        <taxon>Stipodae</taxon>
        <taxon>Brachypodieae</taxon>
        <taxon>Brachypodium</taxon>
    </lineage>
</organism>
<sequence>MINRCRARTRTKVRNTTSSVIVPPDASLIPPNITCSSPTGALPSHRIVSVQIGAECTFIGSDCSTSQSSAVNFSLIQHSILEVDFLPMVMAAKFQITFFFLSQVMTRGLLLHVSVEIVLHCCIILAVSDNQITCLKTKLTSHGPRLLGVLVCFRFSFKRRKKMQVRILFILYTQYTTSSLPCLFFLTENCRGNPYYSLPCLETRLLKDLRIKQAGNRKVVVYISKKMQLASYYEGLTYKVLCVIVYMSNCVLSSQDTTPPEVNCMYMWSSSLSTWYRGNI</sequence>
<dbReference type="InParanoid" id="A0A0Q3FTT3"/>
<dbReference type="EMBL" id="CM000881">
    <property type="protein sequence ID" value="KQK02655.1"/>
    <property type="molecule type" value="Genomic_DNA"/>
</dbReference>
<dbReference type="AlphaFoldDB" id="A0A0Q3FTT3"/>
<evidence type="ECO:0000313" key="3">
    <source>
        <dbReference type="EnsemblPlants" id="KQK02655"/>
    </source>
</evidence>
<keyword evidence="1" id="KW-1133">Transmembrane helix</keyword>
<evidence type="ECO:0000313" key="2">
    <source>
        <dbReference type="EMBL" id="KQK02655.1"/>
    </source>
</evidence>